<keyword evidence="1" id="KW-0143">Chaperone</keyword>
<evidence type="ECO:0000256" key="3">
    <source>
        <dbReference type="SAM" id="Phobius"/>
    </source>
</evidence>
<keyword evidence="3" id="KW-0812">Transmembrane</keyword>
<dbReference type="InterPro" id="IPR011990">
    <property type="entry name" value="TPR-like_helical_dom_sf"/>
</dbReference>
<dbReference type="EMBL" id="FQXZ01000046">
    <property type="protein sequence ID" value="SHI75843.1"/>
    <property type="molecule type" value="Genomic_DNA"/>
</dbReference>
<dbReference type="InterPro" id="IPR001623">
    <property type="entry name" value="DnaJ_domain"/>
</dbReference>
<evidence type="ECO:0000256" key="4">
    <source>
        <dbReference type="SAM" id="SignalP"/>
    </source>
</evidence>
<evidence type="ECO:0000256" key="2">
    <source>
        <dbReference type="SAM" id="Coils"/>
    </source>
</evidence>
<dbReference type="OrthoDB" id="5906522at2"/>
<dbReference type="PANTHER" id="PTHR43628:SF1">
    <property type="entry name" value="CHITIN SYNTHASE REGULATORY FACTOR 2-RELATED"/>
    <property type="match status" value="1"/>
</dbReference>
<evidence type="ECO:0000256" key="1">
    <source>
        <dbReference type="ARBA" id="ARBA00023186"/>
    </source>
</evidence>
<feature type="signal peptide" evidence="4">
    <location>
        <begin position="1"/>
        <end position="18"/>
    </location>
</feature>
<dbReference type="Pfam" id="PF08238">
    <property type="entry name" value="Sel1"/>
    <property type="match status" value="3"/>
</dbReference>
<sequence>MKFTTTFSLLILTFSVGASDFETLKSLAIGRDSQAQYQLGQMYQRGEGVEQDEAQAFYWIEQAAENGNTQAQAEVAEAYLTGKGTPQDNEQAIYWLTLLATNGHLSAQIRLGQLFEHQSAGLPAQSQALIWYRVAATKDPKAEQLYSQLLEKKFNQQRARQISQIKLLDNLLVQSENPPAREKLPPAVSAKESSGALVGSSLIWGSFLALFLLIVAILRQLLLKKQKIYQKNTSVQTQKLSEQQQTIKKQKQQLAALFQEVKKLQHQVQSNKKTATTTTSQKLELACALFGYHPKQIPDMKQIKLRYKQLSKLYHPDLKGSDDEMKRLNQSLKIILAHVKQ</sequence>
<gene>
    <name evidence="5" type="primary">podJ</name>
    <name evidence="5" type="ORF">VA7868_04301</name>
</gene>
<dbReference type="SUPFAM" id="SSF81901">
    <property type="entry name" value="HCP-like"/>
    <property type="match status" value="1"/>
</dbReference>
<keyword evidence="2" id="KW-0175">Coiled coil</keyword>
<name>A0A1M6DRN6_9VIBR</name>
<dbReference type="PANTHER" id="PTHR43628">
    <property type="entry name" value="ACTIVATOR OF C KINASE PROTEIN 1-RELATED"/>
    <property type="match status" value="1"/>
</dbReference>
<dbReference type="AlphaFoldDB" id="A0A1M6DRN6"/>
<dbReference type="Proteomes" id="UP000184608">
    <property type="component" value="Unassembled WGS sequence"/>
</dbReference>
<dbReference type="InterPro" id="IPR052945">
    <property type="entry name" value="Mitotic_Regulator"/>
</dbReference>
<organism evidence="5 6">
    <name type="scientific">Vibrio aerogenes CECT 7868</name>
    <dbReference type="NCBI Taxonomy" id="1216006"/>
    <lineage>
        <taxon>Bacteria</taxon>
        <taxon>Pseudomonadati</taxon>
        <taxon>Pseudomonadota</taxon>
        <taxon>Gammaproteobacteria</taxon>
        <taxon>Vibrionales</taxon>
        <taxon>Vibrionaceae</taxon>
        <taxon>Vibrio</taxon>
    </lineage>
</organism>
<keyword evidence="6" id="KW-1185">Reference proteome</keyword>
<feature type="transmembrane region" description="Helical" evidence="3">
    <location>
        <begin position="202"/>
        <end position="222"/>
    </location>
</feature>
<dbReference type="CDD" id="cd06257">
    <property type="entry name" value="DnaJ"/>
    <property type="match status" value="1"/>
</dbReference>
<reference evidence="5 6" key="1">
    <citation type="submission" date="2016-11" db="EMBL/GenBank/DDBJ databases">
        <authorList>
            <person name="Jaros S."/>
            <person name="Januszkiewicz K."/>
            <person name="Wedrychowicz H."/>
        </authorList>
    </citation>
    <scope>NUCLEOTIDE SEQUENCE [LARGE SCALE GENOMIC DNA]</scope>
    <source>
        <strain evidence="5 6">CECT 7868</strain>
    </source>
</reference>
<dbReference type="SUPFAM" id="SSF46565">
    <property type="entry name" value="Chaperone J-domain"/>
    <property type="match status" value="1"/>
</dbReference>
<evidence type="ECO:0000313" key="6">
    <source>
        <dbReference type="Proteomes" id="UP000184608"/>
    </source>
</evidence>
<dbReference type="SMART" id="SM00671">
    <property type="entry name" value="SEL1"/>
    <property type="match status" value="3"/>
</dbReference>
<proteinExistence type="predicted"/>
<protein>
    <submittedName>
        <fullName evidence="5">Localization factor PodJL</fullName>
    </submittedName>
</protein>
<accession>A0A1M6DRN6</accession>
<keyword evidence="3" id="KW-1133">Transmembrane helix</keyword>
<evidence type="ECO:0000313" key="5">
    <source>
        <dbReference type="EMBL" id="SHI75843.1"/>
    </source>
</evidence>
<dbReference type="RefSeq" id="WP_084193508.1">
    <property type="nucleotide sequence ID" value="NZ_FQXZ01000046.1"/>
</dbReference>
<dbReference type="InterPro" id="IPR036869">
    <property type="entry name" value="J_dom_sf"/>
</dbReference>
<feature type="coiled-coil region" evidence="2">
    <location>
        <begin position="240"/>
        <end position="274"/>
    </location>
</feature>
<dbReference type="STRING" id="1216006.VA7868_04301"/>
<dbReference type="Gene3D" id="1.25.40.10">
    <property type="entry name" value="Tetratricopeptide repeat domain"/>
    <property type="match status" value="1"/>
</dbReference>
<keyword evidence="4" id="KW-0732">Signal</keyword>
<feature type="chain" id="PRO_5009916785" evidence="4">
    <location>
        <begin position="19"/>
        <end position="341"/>
    </location>
</feature>
<dbReference type="InterPro" id="IPR006597">
    <property type="entry name" value="Sel1-like"/>
</dbReference>
<dbReference type="Gene3D" id="1.10.287.110">
    <property type="entry name" value="DnaJ domain"/>
    <property type="match status" value="1"/>
</dbReference>
<keyword evidence="3" id="KW-0472">Membrane</keyword>